<proteinExistence type="predicted"/>
<comment type="caution">
    <text evidence="1">The sequence shown here is derived from an EMBL/GenBank/DDBJ whole genome shotgun (WGS) entry which is preliminary data.</text>
</comment>
<gene>
    <name evidence="1" type="ORF">C206_16535</name>
</gene>
<dbReference type="Proteomes" id="UP000013237">
    <property type="component" value="Unassembled WGS sequence"/>
</dbReference>
<dbReference type="RefSeq" id="WP_004576341.1">
    <property type="nucleotide sequence ID" value="NZ_APBQ01000105.1"/>
</dbReference>
<evidence type="ECO:0000313" key="2">
    <source>
        <dbReference type="Proteomes" id="UP000013237"/>
    </source>
</evidence>
<accession>A0AAD2W9F8</accession>
<dbReference type="AlphaFoldDB" id="A0AAD2W9F8"/>
<protein>
    <submittedName>
        <fullName evidence="1">Uncharacterized protein</fullName>
    </submittedName>
</protein>
<sequence length="67" mass="8088">MSQQTRPRLASHSLDLPNQCDICKKARSTRNHQRCSQIRQQRKSIEWEAYMANVEAKKVQQERRYDR</sequence>
<reference evidence="1 2" key="1">
    <citation type="submission" date="2013-02" db="EMBL/GenBank/DDBJ databases">
        <title>Insights into the proteome of triclosan-resistant Pseudomonas putida TRO1, isolated from activated sludge.</title>
        <authorList>
            <person name="Lolas I.B."/>
            <person name="Almeida B."/>
            <person name="Starnawski P.M."/>
            <person name="Soenderkaer M."/>
            <person name="Nielsen K.L."/>
            <person name="Nielsen J.L."/>
        </authorList>
    </citation>
    <scope>NUCLEOTIDE SEQUENCE [LARGE SCALE GENOMIC DNA]</scope>
    <source>
        <strain evidence="1 2">TRO1</strain>
    </source>
</reference>
<name>A0AAD2W9F8_PSEPU</name>
<organism evidence="1 2">
    <name type="scientific">Pseudomonas putida TRO1</name>
    <dbReference type="NCBI Taxonomy" id="1227924"/>
    <lineage>
        <taxon>Bacteria</taxon>
        <taxon>Pseudomonadati</taxon>
        <taxon>Pseudomonadota</taxon>
        <taxon>Gammaproteobacteria</taxon>
        <taxon>Pseudomonadales</taxon>
        <taxon>Pseudomonadaceae</taxon>
        <taxon>Pseudomonas</taxon>
    </lineage>
</organism>
<dbReference type="EMBL" id="APBQ01000105">
    <property type="protein sequence ID" value="ENY76614.1"/>
    <property type="molecule type" value="Genomic_DNA"/>
</dbReference>
<evidence type="ECO:0000313" key="1">
    <source>
        <dbReference type="EMBL" id="ENY76614.1"/>
    </source>
</evidence>